<gene>
    <name evidence="3" type="ORF">IFE08_00775</name>
</gene>
<reference evidence="3 4" key="1">
    <citation type="submission" date="2020-09" db="EMBL/GenBank/DDBJ databases">
        <title>Characterization of Treponema spp. from bovine digital dermatitis in Korea.</title>
        <authorList>
            <person name="Espiritu H.M."/>
            <person name="Cho Y.I."/>
            <person name="Mamuad L."/>
        </authorList>
    </citation>
    <scope>NUCLEOTIDE SEQUENCE [LARGE SCALE GENOMIC DNA]</scope>
    <source>
        <strain evidence="3 4">KS1</strain>
    </source>
</reference>
<feature type="region of interest" description="Disordered" evidence="1">
    <location>
        <begin position="61"/>
        <end position="82"/>
    </location>
</feature>
<dbReference type="NCBIfam" id="TIGR02605">
    <property type="entry name" value="CxxC_CxxC_SSSS"/>
    <property type="match status" value="1"/>
</dbReference>
<organism evidence="3 4">
    <name type="scientific">Treponema pedis</name>
    <dbReference type="NCBI Taxonomy" id="409322"/>
    <lineage>
        <taxon>Bacteria</taxon>
        <taxon>Pseudomonadati</taxon>
        <taxon>Spirochaetota</taxon>
        <taxon>Spirochaetia</taxon>
        <taxon>Spirochaetales</taxon>
        <taxon>Treponemataceae</taxon>
        <taxon>Treponema</taxon>
    </lineage>
</organism>
<accession>A0A7S6WPK4</accession>
<protein>
    <submittedName>
        <fullName evidence="3">FmdB family transcriptional regulator</fullName>
    </submittedName>
</protein>
<dbReference type="Pfam" id="PF09723">
    <property type="entry name" value="Zn_ribbon_8"/>
    <property type="match status" value="1"/>
</dbReference>
<dbReference type="EMBL" id="CP061839">
    <property type="protein sequence ID" value="QOW60989.1"/>
    <property type="molecule type" value="Genomic_DNA"/>
</dbReference>
<sequence length="82" mass="8519">MPTYEYVCDSCGHNFEMFQRMSDEPISVCPKCKGSVHKVLSGGLGINFRGSGFYINDSHTAPPAAANSNSPAKSSSGGGCAG</sequence>
<evidence type="ECO:0000259" key="2">
    <source>
        <dbReference type="SMART" id="SM00834"/>
    </source>
</evidence>
<proteinExistence type="predicted"/>
<dbReference type="PANTHER" id="PTHR34404:SF2">
    <property type="entry name" value="CONSERVED SERINE RICH PROTEIN"/>
    <property type="match status" value="1"/>
</dbReference>
<name>A0A7S6WPK4_9SPIR</name>
<dbReference type="AlphaFoldDB" id="A0A7S6WPK4"/>
<feature type="compositionally biased region" description="Low complexity" evidence="1">
    <location>
        <begin position="61"/>
        <end position="75"/>
    </location>
</feature>
<evidence type="ECO:0000256" key="1">
    <source>
        <dbReference type="SAM" id="MobiDB-lite"/>
    </source>
</evidence>
<dbReference type="PANTHER" id="PTHR34404">
    <property type="entry name" value="REGULATORY PROTEIN, FMDB FAMILY"/>
    <property type="match status" value="1"/>
</dbReference>
<evidence type="ECO:0000313" key="4">
    <source>
        <dbReference type="Proteomes" id="UP000593915"/>
    </source>
</evidence>
<dbReference type="Proteomes" id="UP000593915">
    <property type="component" value="Chromosome"/>
</dbReference>
<dbReference type="RefSeq" id="WP_194076415.1">
    <property type="nucleotide sequence ID" value="NZ_CP061839.1"/>
</dbReference>
<feature type="domain" description="Putative regulatory protein FmdB zinc ribbon" evidence="2">
    <location>
        <begin position="1"/>
        <end position="41"/>
    </location>
</feature>
<dbReference type="InterPro" id="IPR013429">
    <property type="entry name" value="Regulatory_FmdB_Zinc_ribbon"/>
</dbReference>
<evidence type="ECO:0000313" key="3">
    <source>
        <dbReference type="EMBL" id="QOW60989.1"/>
    </source>
</evidence>
<dbReference type="SMART" id="SM00834">
    <property type="entry name" value="CxxC_CXXC_SSSS"/>
    <property type="match status" value="1"/>
</dbReference>